<dbReference type="GO" id="GO:0016887">
    <property type="term" value="F:ATP hydrolysis activity"/>
    <property type="evidence" value="ECO:0007669"/>
    <property type="project" value="InterPro"/>
</dbReference>
<comment type="similarity">
    <text evidence="2">Belongs to the ClpA/ClpB family. Torsin subfamily.</text>
</comment>
<keyword evidence="6" id="KW-0067">ATP-binding</keyword>
<dbReference type="GO" id="GO:0006401">
    <property type="term" value="P:RNA catabolic process"/>
    <property type="evidence" value="ECO:0007669"/>
    <property type="project" value="InterPro"/>
</dbReference>
<dbReference type="GO" id="GO:0005524">
    <property type="term" value="F:ATP binding"/>
    <property type="evidence" value="ECO:0007669"/>
    <property type="project" value="UniProtKB-KW"/>
</dbReference>
<evidence type="ECO:0000259" key="11">
    <source>
        <dbReference type="Pfam" id="PF21376"/>
    </source>
</evidence>
<dbReference type="Gene3D" id="3.30.360.20">
    <property type="entry name" value="RNA 3'-terminal phosphate cyclase, insert domain"/>
    <property type="match status" value="1"/>
</dbReference>
<evidence type="ECO:0000256" key="2">
    <source>
        <dbReference type="ARBA" id="ARBA00006235"/>
    </source>
</evidence>
<dbReference type="Pfam" id="PF06309">
    <property type="entry name" value="Torsin"/>
    <property type="match status" value="1"/>
</dbReference>
<dbReference type="Pfam" id="PF21376">
    <property type="entry name" value="TOR1A_C"/>
    <property type="match status" value="1"/>
</dbReference>
<dbReference type="InterPro" id="IPR036553">
    <property type="entry name" value="RPTC_insert"/>
</dbReference>
<gene>
    <name evidence="12" type="ORF">D917_02255</name>
</gene>
<dbReference type="SUPFAM" id="SSF55205">
    <property type="entry name" value="EPT/RTPC-like"/>
    <property type="match status" value="1"/>
</dbReference>
<evidence type="ECO:0000256" key="8">
    <source>
        <dbReference type="SAM" id="MobiDB-lite"/>
    </source>
</evidence>
<evidence type="ECO:0000259" key="9">
    <source>
        <dbReference type="Pfam" id="PF01137"/>
    </source>
</evidence>
<keyword evidence="3" id="KW-0732">Signal</keyword>
<dbReference type="PANTHER" id="PTHR10760:SF2">
    <property type="entry name" value="LD13476P-RELATED"/>
    <property type="match status" value="1"/>
</dbReference>
<dbReference type="Pfam" id="PF05189">
    <property type="entry name" value="RTC_insert"/>
    <property type="match status" value="1"/>
</dbReference>
<evidence type="ECO:0000256" key="1">
    <source>
        <dbReference type="ARBA" id="ARBA00004319"/>
    </source>
</evidence>
<dbReference type="GO" id="GO:0005788">
    <property type="term" value="C:endoplasmic reticulum lumen"/>
    <property type="evidence" value="ECO:0007669"/>
    <property type="project" value="UniProtKB-SubCell"/>
</dbReference>
<proteinExistence type="inferred from homology"/>
<evidence type="ECO:0000313" key="13">
    <source>
        <dbReference type="Proteomes" id="UP000243006"/>
    </source>
</evidence>
<evidence type="ECO:0000256" key="6">
    <source>
        <dbReference type="ARBA" id="ARBA00022840"/>
    </source>
</evidence>
<feature type="domain" description="Torsin-1A C-terminal" evidence="11">
    <location>
        <begin position="704"/>
        <end position="757"/>
    </location>
</feature>
<dbReference type="NCBIfam" id="TIGR03400">
    <property type="entry name" value="18S_RNA_Rcl1p"/>
    <property type="match status" value="1"/>
</dbReference>
<evidence type="ECO:0000313" key="12">
    <source>
        <dbReference type="EMBL" id="OUC44225.1"/>
    </source>
</evidence>
<dbReference type="InterPro" id="IPR010448">
    <property type="entry name" value="Torsin"/>
</dbReference>
<sequence length="1170" mass="131929">LQYEGCNFLRQRLVLATLSGRPVRIVNIRPDDVSPGVTEFEIKLFNLLSEITNRSTVDISPSGTTVFYKPGSLVGGKVEMDMGVGRGLGYYLEVLCFLAPFVKSPLNVRLRGVTNGNGEPSVDLIKYAWLPVMRRFMFDAEGLDLKIVKRGLNPNGNGEILFTCPISRQLRPVQIENMGKVRKVRGVAYSCRISPALANRCIESAKASVKHFLNDVYFHTDHRKGLEAGSSPGFGIILSAETTEGIYFVSERHSNPPNSGLDPSVPEDIGIEAAERLFSEIYRGGCCDATAQTIATLFMALGPKDVSKFVLGPLSTYCEDVPLAGQVHSVPARIEYNGPAKIAEFFESSRRQTADRHESATFRGRPLQGVEVEVPESYRLYIAEKLVEENQDNNACKLVLKKQFKRLNVWSLDEPADTAKLLQAIAWVKLDMRKEHASSASCFLRRDVFSVKLLFAAAVCNFVRNVVYNSVGEHCKITGKLSLFLVRMLLRNARLEKNLNQRLYGQHLVSRTVLPALKAHFSSTTSKALVLSFHGWTGGGKNYVSQFIAESIYKYGMKSTFVRYFIGGYHFPDRKLVDVYKQQLREWIKGNVSTCQYSLFIFDEVDRMPPGVLDAIKPFLEYTQMVDGVDFTKSIFIFLSNVGGSDIAKYVYDVWKQGLPRESITLQDLESIMYPVIFNEKSGFQFSELISNHLIDHFVPFLPLERVHVKLCVYDQLKRRSVQLDAATIDEILKTIAYFPNEAQIFSSSGCKRIAQKEEQDESEVEEETDANESSTVLHDRTYFCSMRNEKMSDVREKNIDSFIISKDSSPSSGNSESAQRESDSSEGLMQKSDSKEDSSLGSLCASDEYPRLDVPIEHEKQCYVVNYKLKTPAGKFYRYNGPFPPDPKILEELDSQDIYYTGSSISSEEDLSSATDSSELVLRVSDSDEASMQNSDSESDSSLGSLCATDEYPKIEAPIPDGNRKFCFVCVKFLATPSLFQSAWFIIINWKLRAARSFNTAVRFLRIRSFSKNWMRKILKTFKCDTEALPICDMMKYLIVFTVKALTPSPTLSHSLSRLTYVPSLLWHRHFTHSRLALLRLQFDPYGGYTIRYTFLNLRITKPAHIKFGFSLTMSVFLLGGGSPGGRSVFHELYNVGMSLRKAMIYMNEFGNVLLIFYREIANAVDEVI</sequence>
<accession>A0A1Y3EGV9</accession>
<dbReference type="InterPro" id="IPR049337">
    <property type="entry name" value="TOR1A_C"/>
</dbReference>
<feature type="domain" description="RNA 3'-terminal phosphate cyclase" evidence="9">
    <location>
        <begin position="2"/>
        <end position="319"/>
    </location>
</feature>
<dbReference type="GO" id="GO:0032299">
    <property type="term" value="C:ribonuclease H2 complex"/>
    <property type="evidence" value="ECO:0007669"/>
    <property type="project" value="InterPro"/>
</dbReference>
<evidence type="ECO:0000256" key="3">
    <source>
        <dbReference type="ARBA" id="ARBA00022729"/>
    </source>
</evidence>
<dbReference type="GO" id="GO:0005730">
    <property type="term" value="C:nucleolus"/>
    <property type="evidence" value="ECO:0007669"/>
    <property type="project" value="InterPro"/>
</dbReference>
<feature type="compositionally biased region" description="Low complexity" evidence="8">
    <location>
        <begin position="803"/>
        <end position="818"/>
    </location>
</feature>
<evidence type="ECO:0000259" key="10">
    <source>
        <dbReference type="Pfam" id="PF05189"/>
    </source>
</evidence>
<dbReference type="InterPro" id="IPR013791">
    <property type="entry name" value="RNA3'-term_phos_cycl_insert"/>
</dbReference>
<evidence type="ECO:0000256" key="4">
    <source>
        <dbReference type="ARBA" id="ARBA00022741"/>
    </source>
</evidence>
<dbReference type="Gene3D" id="3.65.10.20">
    <property type="entry name" value="RNA 3'-terminal phosphate cyclase domain"/>
    <property type="match status" value="1"/>
</dbReference>
<feature type="domain" description="RNA 3'-terminal phosphate cyclase insert" evidence="10">
    <location>
        <begin position="178"/>
        <end position="281"/>
    </location>
</feature>
<dbReference type="PANTHER" id="PTHR10760">
    <property type="entry name" value="TORSIN"/>
    <property type="match status" value="1"/>
</dbReference>
<keyword evidence="4" id="KW-0547">Nucleotide-binding</keyword>
<dbReference type="Gene3D" id="2.40.128.680">
    <property type="match status" value="1"/>
</dbReference>
<keyword evidence="7" id="KW-0325">Glycoprotein</keyword>
<dbReference type="FunFam" id="3.40.50.300:FF:002276">
    <property type="entry name" value="Torsin, putative"/>
    <property type="match status" value="1"/>
</dbReference>
<keyword evidence="5" id="KW-0256">Endoplasmic reticulum</keyword>
<dbReference type="InterPro" id="IPR023797">
    <property type="entry name" value="RNA3'_phos_cyclase_dom"/>
</dbReference>
<feature type="non-terminal residue" evidence="12">
    <location>
        <position position="1"/>
    </location>
</feature>
<dbReference type="GO" id="GO:0071218">
    <property type="term" value="P:cellular response to misfolded protein"/>
    <property type="evidence" value="ECO:0007669"/>
    <property type="project" value="TreeGrafter"/>
</dbReference>
<evidence type="ECO:0000256" key="7">
    <source>
        <dbReference type="ARBA" id="ARBA00023180"/>
    </source>
</evidence>
<dbReference type="InterPro" id="IPR027417">
    <property type="entry name" value="P-loop_NTPase"/>
</dbReference>
<comment type="subcellular location">
    <subcellularLocation>
        <location evidence="1">Endoplasmic reticulum lumen</location>
    </subcellularLocation>
</comment>
<feature type="compositionally biased region" description="Acidic residues" evidence="8">
    <location>
        <begin position="759"/>
        <end position="771"/>
    </location>
</feature>
<dbReference type="InterPro" id="IPR037136">
    <property type="entry name" value="RNA3'_phos_cyclase_dom_sf"/>
</dbReference>
<dbReference type="InterPro" id="IPR013924">
    <property type="entry name" value="RNase_H2_suC"/>
</dbReference>
<organism evidence="12 13">
    <name type="scientific">Trichinella nativa</name>
    <dbReference type="NCBI Taxonomy" id="6335"/>
    <lineage>
        <taxon>Eukaryota</taxon>
        <taxon>Metazoa</taxon>
        <taxon>Ecdysozoa</taxon>
        <taxon>Nematoda</taxon>
        <taxon>Enoplea</taxon>
        <taxon>Dorylaimia</taxon>
        <taxon>Trichinellida</taxon>
        <taxon>Trichinellidae</taxon>
        <taxon>Trichinella</taxon>
    </lineage>
</organism>
<dbReference type="InterPro" id="IPR013792">
    <property type="entry name" value="RNA3'P_cycl/enolpyr_Trfase_a/b"/>
</dbReference>
<dbReference type="EMBL" id="LVZM01013059">
    <property type="protein sequence ID" value="OUC44225.1"/>
    <property type="molecule type" value="Genomic_DNA"/>
</dbReference>
<dbReference type="Pfam" id="PF01137">
    <property type="entry name" value="RTC"/>
    <property type="match status" value="1"/>
</dbReference>
<dbReference type="GO" id="GO:0042254">
    <property type="term" value="P:ribosome biogenesis"/>
    <property type="evidence" value="ECO:0007669"/>
    <property type="project" value="InterPro"/>
</dbReference>
<dbReference type="Gene3D" id="3.40.50.300">
    <property type="entry name" value="P-loop containing nucleotide triphosphate hydrolases"/>
    <property type="match status" value="1"/>
</dbReference>
<protein>
    <submittedName>
        <fullName evidence="12">18S rRNA biogenesis protein RCL1</fullName>
    </submittedName>
</protein>
<name>A0A1Y3EGV9_9BILA</name>
<comment type="caution">
    <text evidence="12">The sequence shown here is derived from an EMBL/GenBank/DDBJ whole genome shotgun (WGS) entry which is preliminary data.</text>
</comment>
<dbReference type="InterPro" id="IPR016443">
    <property type="entry name" value="RNA3'_term_phos_cyc_type_2"/>
</dbReference>
<dbReference type="AlphaFoldDB" id="A0A1Y3EGV9"/>
<dbReference type="Pfam" id="PF08615">
    <property type="entry name" value="RNase_H2_suC"/>
    <property type="match status" value="1"/>
</dbReference>
<feature type="region of interest" description="Disordered" evidence="8">
    <location>
        <begin position="803"/>
        <end position="843"/>
    </location>
</feature>
<dbReference type="SUPFAM" id="SSF52540">
    <property type="entry name" value="P-loop containing nucleoside triphosphate hydrolases"/>
    <property type="match status" value="1"/>
</dbReference>
<feature type="region of interest" description="Disordered" evidence="8">
    <location>
        <begin position="756"/>
        <end position="775"/>
    </location>
</feature>
<dbReference type="CDD" id="cd09271">
    <property type="entry name" value="RNase_H2-C"/>
    <property type="match status" value="1"/>
</dbReference>
<reference evidence="12 13" key="1">
    <citation type="submission" date="2015-04" db="EMBL/GenBank/DDBJ databases">
        <title>Draft genome of the roundworm Trichinella nativa.</title>
        <authorList>
            <person name="Mitreva M."/>
        </authorList>
    </citation>
    <scope>NUCLEOTIDE SEQUENCE [LARGE SCALE GENOMIC DNA]</scope>
    <source>
        <strain evidence="12 13">ISS45</strain>
    </source>
</reference>
<dbReference type="Proteomes" id="UP000243006">
    <property type="component" value="Unassembled WGS sequence"/>
</dbReference>
<evidence type="ECO:0000256" key="5">
    <source>
        <dbReference type="ARBA" id="ARBA00022824"/>
    </source>
</evidence>